<keyword evidence="3" id="KW-0732">Signal</keyword>
<protein>
    <submittedName>
        <fullName evidence="4">(African queen) hypothetical protein</fullName>
    </submittedName>
</protein>
<feature type="compositionally biased region" description="Polar residues" evidence="2">
    <location>
        <begin position="1041"/>
        <end position="1054"/>
    </location>
</feature>
<evidence type="ECO:0000256" key="3">
    <source>
        <dbReference type="SAM" id="SignalP"/>
    </source>
</evidence>
<evidence type="ECO:0000256" key="2">
    <source>
        <dbReference type="SAM" id="MobiDB-lite"/>
    </source>
</evidence>
<feature type="compositionally biased region" description="Basic and acidic residues" evidence="2">
    <location>
        <begin position="1142"/>
        <end position="1166"/>
    </location>
</feature>
<feature type="coiled-coil region" evidence="1">
    <location>
        <begin position="157"/>
        <end position="184"/>
    </location>
</feature>
<feature type="compositionally biased region" description="Basic and acidic residues" evidence="2">
    <location>
        <begin position="904"/>
        <end position="926"/>
    </location>
</feature>
<name>A0A8J2QD92_9NEOP</name>
<feature type="compositionally biased region" description="Basic and acidic residues" evidence="2">
    <location>
        <begin position="649"/>
        <end position="660"/>
    </location>
</feature>
<feature type="compositionally biased region" description="Basic and acidic residues" evidence="2">
    <location>
        <begin position="1357"/>
        <end position="1374"/>
    </location>
</feature>
<proteinExistence type="predicted"/>
<dbReference type="OrthoDB" id="6915407at2759"/>
<organism evidence="4 5">
    <name type="scientific">Danaus chrysippus</name>
    <name type="common">African queen</name>
    <dbReference type="NCBI Taxonomy" id="151541"/>
    <lineage>
        <taxon>Eukaryota</taxon>
        <taxon>Metazoa</taxon>
        <taxon>Ecdysozoa</taxon>
        <taxon>Arthropoda</taxon>
        <taxon>Hexapoda</taxon>
        <taxon>Insecta</taxon>
        <taxon>Pterygota</taxon>
        <taxon>Neoptera</taxon>
        <taxon>Endopterygota</taxon>
        <taxon>Lepidoptera</taxon>
        <taxon>Glossata</taxon>
        <taxon>Ditrysia</taxon>
        <taxon>Papilionoidea</taxon>
        <taxon>Nymphalidae</taxon>
        <taxon>Danainae</taxon>
        <taxon>Danaini</taxon>
        <taxon>Danaina</taxon>
        <taxon>Danaus</taxon>
        <taxon>Anosia</taxon>
    </lineage>
</organism>
<dbReference type="EMBL" id="CAKASE010000045">
    <property type="protein sequence ID" value="CAG9560242.1"/>
    <property type="molecule type" value="Genomic_DNA"/>
</dbReference>
<feature type="region of interest" description="Disordered" evidence="2">
    <location>
        <begin position="413"/>
        <end position="441"/>
    </location>
</feature>
<evidence type="ECO:0000313" key="4">
    <source>
        <dbReference type="EMBL" id="CAG9560242.1"/>
    </source>
</evidence>
<feature type="region of interest" description="Disordered" evidence="2">
    <location>
        <begin position="1356"/>
        <end position="1426"/>
    </location>
</feature>
<reference evidence="4" key="1">
    <citation type="submission" date="2021-09" db="EMBL/GenBank/DDBJ databases">
        <authorList>
            <person name="Martin H S."/>
        </authorList>
    </citation>
    <scope>NUCLEOTIDE SEQUENCE</scope>
</reference>
<feature type="compositionally biased region" description="Basic and acidic residues" evidence="2">
    <location>
        <begin position="1390"/>
        <end position="1404"/>
    </location>
</feature>
<keyword evidence="1" id="KW-0175">Coiled coil</keyword>
<feature type="compositionally biased region" description="Basic and acidic residues" evidence="2">
    <location>
        <begin position="549"/>
        <end position="564"/>
    </location>
</feature>
<feature type="region of interest" description="Disordered" evidence="2">
    <location>
        <begin position="315"/>
        <end position="359"/>
    </location>
</feature>
<feature type="compositionally biased region" description="Basic and acidic residues" evidence="2">
    <location>
        <begin position="841"/>
        <end position="864"/>
    </location>
</feature>
<feature type="compositionally biased region" description="Acidic residues" evidence="2">
    <location>
        <begin position="1167"/>
        <end position="1216"/>
    </location>
</feature>
<feature type="compositionally biased region" description="Low complexity" evidence="2">
    <location>
        <begin position="1018"/>
        <end position="1030"/>
    </location>
</feature>
<feature type="region of interest" description="Disordered" evidence="2">
    <location>
        <begin position="833"/>
        <end position="930"/>
    </location>
</feature>
<feature type="compositionally biased region" description="Low complexity" evidence="2">
    <location>
        <begin position="1413"/>
        <end position="1422"/>
    </location>
</feature>
<evidence type="ECO:0000256" key="1">
    <source>
        <dbReference type="SAM" id="Coils"/>
    </source>
</evidence>
<feature type="compositionally biased region" description="Basic and acidic residues" evidence="2">
    <location>
        <begin position="420"/>
        <end position="441"/>
    </location>
</feature>
<feature type="compositionally biased region" description="Acidic residues" evidence="2">
    <location>
        <begin position="338"/>
        <end position="359"/>
    </location>
</feature>
<feature type="compositionally biased region" description="Basic and acidic residues" evidence="2">
    <location>
        <begin position="493"/>
        <end position="506"/>
    </location>
</feature>
<feature type="compositionally biased region" description="Basic and acidic residues" evidence="2">
    <location>
        <begin position="315"/>
        <end position="337"/>
    </location>
</feature>
<feature type="signal peptide" evidence="3">
    <location>
        <begin position="1"/>
        <end position="19"/>
    </location>
</feature>
<feature type="compositionally biased region" description="Basic and acidic residues" evidence="2">
    <location>
        <begin position="1224"/>
        <end position="1238"/>
    </location>
</feature>
<accession>A0A8J2QD92</accession>
<feature type="region of interest" description="Disordered" evidence="2">
    <location>
        <begin position="972"/>
        <end position="1093"/>
    </location>
</feature>
<feature type="region of interest" description="Disordered" evidence="2">
    <location>
        <begin position="626"/>
        <end position="680"/>
    </location>
</feature>
<feature type="compositionally biased region" description="Basic and acidic residues" evidence="2">
    <location>
        <begin position="880"/>
        <end position="893"/>
    </location>
</feature>
<sequence>MKVTTVIVLLLLNYNRCLTIRVPVEWTQDSEVNKSEQIVNTEQNGEATQKPIYKDYFQYTAQKPQFAVDVAIAHDVQSPENLYKAHPVRPYTNLAKPVLGQHHILDPNRNEFQPYQKFIQKSESAGFITPASTSFEVFHPYKAEEPYLQQIYRDPVLSKIRNDLRDSKNRLQNYENEAGQTDVKGTEYLESLHETDRKKIPHKNIPTQFEMHRPHRRPIYYRPPFNHNHREHFLNNKLKSPWRTNVAKITPAHYRPIKHHLHGLRQQHAMKFDDERNEYPQALPPEETADVPEGYDIYEKGKQKYKQIKNNAEELINKPENNRVVHPHLEPVIRDDTSGEDNDNNGDNDDSDEYDEDDFVPIKNYAQVRKTESTRHLPKQAAFYDAESLEEIKNAPRLREAIKSTKAQTVYSEEGYEDGAYDHGGEEKHASDHEGHGGYLKEHEISGGKYKIPTVIGSHEDEKAAAYRDQILDNNKWEDSKKQTDDEEESDDYSEHGEEHSDDDYTHNNNENVENDRHKRDGETKFSNKNITKNDNDLKNLTQQIVQDNRNKSHSNHDVIKRDTGPNVSQTSLPHEDMALQKNKSPQVDNILFKYPYYNKEIKKLNKNSPFRYAENIKLIPKKTEGGTEFYDSRSNVHCPEVESDVDPIPDKIKKGGHPDENEEDYSEETGSKNINKSKKQRLSGLGDKIDCFKLKYFGENPLDSPFFKETKIENPEPIILQNVTDIFSVLDKFHKKNIKTSRFTNGEGNNNDTVITQSFGLTKTLPQTAPFYQKDIDRDFVSKNRKKRAAPFVYEPYKIIKDSQTQDSKKTTTTGNVSPLIKQLQSSRIIDKVSSVQDKNQGDKINSHSKLYKDISKEDRQNHTSDQSDSLPKFVDVSSDERRGEPRFEIKPSNHKTSYSPVESRRVMSTKDYESRKKGDRKDNVELNIHPRPVERNYFDVSQYLPQNMELQNLAASTAVKKVIRTTTSAPLLKHREEIPHSHENKEDYNEYEDEDEDEDEDDDEDDDDEENIEVKTTSTTTTSTTSTTQKPLLRKRSRGTTSPRTEIENITESPKLKIVTRFHSPKPMKFTETKENNDEQDDTHREYTPKYTELKKKSRARTLVTDTQVYGDNDDDTRKLEVDKLIGVKQDMDDYLPLYEKTKTERDYNKNKVKMHHDTDIQTDDRDDDNVGNEKDDDNEEIEEEDDDEDEDDDDEDEEDDDEGELENDEDDEDESKKSHKEHHENNATPKNEGKTRFRLRITTPEPTKRTLLRTTVPPITTTIAHRDEIKMKPVILKKIEIHNEIPVIGSSPNTTQFKQDIKEIEIVRKNAPKTNRNVNKNLEALDLYRDDNLAKDINSLGGVDIFRENLNLESEPKHGGNYRSIHDEIHHTTTQPVKPTEDVETSESEHRKLLKLEDKPLRIRSRQKGNKGQSNSNGNEARSSKLIELSDSDAISSKSLHGGNLRLSQNRNSRRQNKNSKYIELEDDDDVKEEIEPEMHGGNFKDFGSRHQTSRGRGLHGGNYRSARIVDADKKQIKTQEDKSSKKENTNKAAELLDSYVRAVPILSTTPAYILDPSKRMYYYVDA</sequence>
<evidence type="ECO:0000313" key="5">
    <source>
        <dbReference type="Proteomes" id="UP000789524"/>
    </source>
</evidence>
<feature type="compositionally biased region" description="Basic and acidic residues" evidence="2">
    <location>
        <begin position="975"/>
        <end position="990"/>
    </location>
</feature>
<gene>
    <name evidence="4" type="ORF">DCHRY22_LOCUS1951</name>
</gene>
<keyword evidence="5" id="KW-1185">Reference proteome</keyword>
<feature type="compositionally biased region" description="Polar residues" evidence="2">
    <location>
        <begin position="539"/>
        <end position="548"/>
    </location>
</feature>
<feature type="region of interest" description="Disordered" evidence="2">
    <location>
        <begin position="1438"/>
        <end position="1534"/>
    </location>
</feature>
<feature type="region of interest" description="Disordered" evidence="2">
    <location>
        <begin position="476"/>
        <end position="573"/>
    </location>
</feature>
<feature type="compositionally biased region" description="Basic and acidic residues" evidence="2">
    <location>
        <begin position="1511"/>
        <end position="1533"/>
    </location>
</feature>
<feature type="region of interest" description="Disordered" evidence="2">
    <location>
        <begin position="1126"/>
        <end position="1244"/>
    </location>
</feature>
<feature type="chain" id="PRO_5035278120" evidence="3">
    <location>
        <begin position="20"/>
        <end position="1570"/>
    </location>
</feature>
<comment type="caution">
    <text evidence="4">The sequence shown here is derived from an EMBL/GenBank/DDBJ whole genome shotgun (WGS) entry which is preliminary data.</text>
</comment>
<feature type="compositionally biased region" description="Acidic residues" evidence="2">
    <location>
        <begin position="1468"/>
        <end position="1479"/>
    </location>
</feature>
<dbReference type="Proteomes" id="UP000789524">
    <property type="component" value="Unassembled WGS sequence"/>
</dbReference>
<feature type="compositionally biased region" description="Basic and acidic residues" evidence="2">
    <location>
        <begin position="1071"/>
        <end position="1093"/>
    </location>
</feature>
<feature type="compositionally biased region" description="Acidic residues" evidence="2">
    <location>
        <begin position="991"/>
        <end position="1013"/>
    </location>
</feature>
<feature type="compositionally biased region" description="Basic and acidic residues" evidence="2">
    <location>
        <begin position="514"/>
        <end position="538"/>
    </location>
</feature>